<evidence type="ECO:0000313" key="2">
    <source>
        <dbReference type="Proteomes" id="UP000324222"/>
    </source>
</evidence>
<dbReference type="AlphaFoldDB" id="A0A5B7DEP1"/>
<evidence type="ECO:0000313" key="1">
    <source>
        <dbReference type="EMBL" id="MPC19912.1"/>
    </source>
</evidence>
<dbReference type="Proteomes" id="UP000324222">
    <property type="component" value="Unassembled WGS sequence"/>
</dbReference>
<protein>
    <submittedName>
        <fullName evidence="1">Uncharacterized protein</fullName>
    </submittedName>
</protein>
<comment type="caution">
    <text evidence="1">The sequence shown here is derived from an EMBL/GenBank/DDBJ whole genome shotgun (WGS) entry which is preliminary data.</text>
</comment>
<accession>A0A5B7DEP1</accession>
<proteinExistence type="predicted"/>
<keyword evidence="2" id="KW-1185">Reference proteome</keyword>
<dbReference type="EMBL" id="VSRR010000815">
    <property type="protein sequence ID" value="MPC19912.1"/>
    <property type="molecule type" value="Genomic_DNA"/>
</dbReference>
<sequence length="61" mass="6889">MIPVVWLAGRLAKQTWDALHNTRGTLFPQPHASSECEEEVPGMPEHLLQQQPFHSRVTPST</sequence>
<name>A0A5B7DEP1_PORTR</name>
<reference evidence="1 2" key="1">
    <citation type="submission" date="2019-05" db="EMBL/GenBank/DDBJ databases">
        <title>Another draft genome of Portunus trituberculatus and its Hox gene families provides insights of decapod evolution.</title>
        <authorList>
            <person name="Jeong J.-H."/>
            <person name="Song I."/>
            <person name="Kim S."/>
            <person name="Choi T."/>
            <person name="Kim D."/>
            <person name="Ryu S."/>
            <person name="Kim W."/>
        </authorList>
    </citation>
    <scope>NUCLEOTIDE SEQUENCE [LARGE SCALE GENOMIC DNA]</scope>
    <source>
        <tissue evidence="1">Muscle</tissue>
    </source>
</reference>
<organism evidence="1 2">
    <name type="scientific">Portunus trituberculatus</name>
    <name type="common">Swimming crab</name>
    <name type="synonym">Neptunus trituberculatus</name>
    <dbReference type="NCBI Taxonomy" id="210409"/>
    <lineage>
        <taxon>Eukaryota</taxon>
        <taxon>Metazoa</taxon>
        <taxon>Ecdysozoa</taxon>
        <taxon>Arthropoda</taxon>
        <taxon>Crustacea</taxon>
        <taxon>Multicrustacea</taxon>
        <taxon>Malacostraca</taxon>
        <taxon>Eumalacostraca</taxon>
        <taxon>Eucarida</taxon>
        <taxon>Decapoda</taxon>
        <taxon>Pleocyemata</taxon>
        <taxon>Brachyura</taxon>
        <taxon>Eubrachyura</taxon>
        <taxon>Portunoidea</taxon>
        <taxon>Portunidae</taxon>
        <taxon>Portuninae</taxon>
        <taxon>Portunus</taxon>
    </lineage>
</organism>
<gene>
    <name evidence="1" type="ORF">E2C01_012843</name>
</gene>